<proteinExistence type="predicted"/>
<dbReference type="AlphaFoldDB" id="A0A1N6F2Y9"/>
<evidence type="ECO:0000256" key="1">
    <source>
        <dbReference type="SAM" id="Phobius"/>
    </source>
</evidence>
<evidence type="ECO:0000313" key="2">
    <source>
        <dbReference type="EMBL" id="SIN89631.1"/>
    </source>
</evidence>
<keyword evidence="1" id="KW-0812">Transmembrane</keyword>
<keyword evidence="1" id="KW-0472">Membrane</keyword>
<accession>A0A1N6F2Y9</accession>
<dbReference type="EMBL" id="FSQW01000002">
    <property type="protein sequence ID" value="SIN89631.1"/>
    <property type="molecule type" value="Genomic_DNA"/>
</dbReference>
<gene>
    <name evidence="2" type="ORF">SAMN02745824_2208</name>
</gene>
<keyword evidence="3" id="KW-1185">Reference proteome</keyword>
<dbReference type="Proteomes" id="UP000185192">
    <property type="component" value="Unassembled WGS sequence"/>
</dbReference>
<protein>
    <submittedName>
        <fullName evidence="2">Uncharacterized protein</fullName>
    </submittedName>
</protein>
<sequence>MVEERNRALALRNEGARHPFRLKLPREALIVAPEERVLVNEPERRLLLNEDVHMFVLSFLAFFTAFYLFIF</sequence>
<reference evidence="3" key="1">
    <citation type="submission" date="2016-11" db="EMBL/GenBank/DDBJ databases">
        <authorList>
            <person name="Varghese N."/>
            <person name="Submissions S."/>
        </authorList>
    </citation>
    <scope>NUCLEOTIDE SEQUENCE [LARGE SCALE GENOMIC DNA]</scope>
    <source>
        <strain evidence="3">DSM 22363</strain>
    </source>
</reference>
<name>A0A1N6F2Y9_9SPHN</name>
<dbReference type="OrthoDB" id="7428630at2"/>
<organism evidence="2 3">
    <name type="scientific">Parasphingorhabdus marina DSM 22363</name>
    <dbReference type="NCBI Taxonomy" id="1123272"/>
    <lineage>
        <taxon>Bacteria</taxon>
        <taxon>Pseudomonadati</taxon>
        <taxon>Pseudomonadota</taxon>
        <taxon>Alphaproteobacteria</taxon>
        <taxon>Sphingomonadales</taxon>
        <taxon>Sphingomonadaceae</taxon>
        <taxon>Parasphingorhabdus</taxon>
    </lineage>
</organism>
<feature type="transmembrane region" description="Helical" evidence="1">
    <location>
        <begin position="52"/>
        <end position="70"/>
    </location>
</feature>
<keyword evidence="1" id="KW-1133">Transmembrane helix</keyword>
<evidence type="ECO:0000313" key="3">
    <source>
        <dbReference type="Proteomes" id="UP000185192"/>
    </source>
</evidence>